<feature type="active site" evidence="5 6">
    <location>
        <position position="294"/>
    </location>
</feature>
<dbReference type="PhylomeDB" id="T1JFC5"/>
<protein>
    <recommendedName>
        <fullName evidence="7">Calpain catalytic domain-containing protein</fullName>
    </recommendedName>
</protein>
<dbReference type="SMART" id="SM00230">
    <property type="entry name" value="CysPc"/>
    <property type="match status" value="1"/>
</dbReference>
<dbReference type="InterPro" id="IPR022682">
    <property type="entry name" value="Calpain_domain_III"/>
</dbReference>
<accession>T1JFC5</accession>
<reference evidence="9" key="1">
    <citation type="submission" date="2011-05" db="EMBL/GenBank/DDBJ databases">
        <authorList>
            <person name="Richards S.R."/>
            <person name="Qu J."/>
            <person name="Jiang H."/>
            <person name="Jhangiani S.N."/>
            <person name="Agravi P."/>
            <person name="Goodspeed R."/>
            <person name="Gross S."/>
            <person name="Mandapat C."/>
            <person name="Jackson L."/>
            <person name="Mathew T."/>
            <person name="Pu L."/>
            <person name="Thornton R."/>
            <person name="Saada N."/>
            <person name="Wilczek-Boney K.B."/>
            <person name="Lee S."/>
            <person name="Kovar C."/>
            <person name="Wu Y."/>
            <person name="Scherer S.E."/>
            <person name="Worley K.C."/>
            <person name="Muzny D.M."/>
            <person name="Gibbs R."/>
        </authorList>
    </citation>
    <scope>NUCLEOTIDE SEQUENCE</scope>
    <source>
        <strain evidence="9">Brora</strain>
    </source>
</reference>
<keyword evidence="4 6" id="KW-0788">Thiol protease</keyword>
<evidence type="ECO:0000256" key="3">
    <source>
        <dbReference type="ARBA" id="ARBA00022801"/>
    </source>
</evidence>
<dbReference type="GO" id="GO:0006508">
    <property type="term" value="P:proteolysis"/>
    <property type="evidence" value="ECO:0007669"/>
    <property type="project" value="UniProtKB-KW"/>
</dbReference>
<evidence type="ECO:0000313" key="8">
    <source>
        <dbReference type="EnsemblMetazoa" id="SMAR012537-PA"/>
    </source>
</evidence>
<dbReference type="PANTHER" id="PTHR10183">
    <property type="entry name" value="CALPAIN"/>
    <property type="match status" value="1"/>
</dbReference>
<dbReference type="InterPro" id="IPR022683">
    <property type="entry name" value="Calpain_III"/>
</dbReference>
<dbReference type="Pfam" id="PF01067">
    <property type="entry name" value="Calpain_III"/>
    <property type="match status" value="1"/>
</dbReference>
<evidence type="ECO:0000256" key="5">
    <source>
        <dbReference type="PIRSR" id="PIRSR622684-1"/>
    </source>
</evidence>
<keyword evidence="9" id="KW-1185">Reference proteome</keyword>
<dbReference type="Gene3D" id="1.10.238.10">
    <property type="entry name" value="EF-hand"/>
    <property type="match status" value="1"/>
</dbReference>
<dbReference type="SUPFAM" id="SSF47473">
    <property type="entry name" value="EF-hand"/>
    <property type="match status" value="1"/>
</dbReference>
<dbReference type="Gene3D" id="2.60.120.380">
    <property type="match status" value="1"/>
</dbReference>
<evidence type="ECO:0000313" key="9">
    <source>
        <dbReference type="Proteomes" id="UP000014500"/>
    </source>
</evidence>
<sequence>MKVGFFMTFYYCTKTNVKIKMKDQVSSHYWTLDRSMRRPQGACNFNHLKRICREKGVLFEDPDFTVCNKTIFIKNKPPIRPLIWKRPHEICTNPKFISSSTSSLHIEQGSLGSCWLLAATSCIVSTPKLMDRIVPPDQTFEHNYCGLFRFRFWHFGDWLEVAIDDRLPTHNGKLMYLQSADSNEFWVSLLEKAYAKLYGSYERLSDSSMTEVFQDLTGGIVQSFCLASLDRRLTYRVVNSAVPRATLLVATVQLENKKQLRLRNGLLSHHSFAITGLARVRTTVGEVLLVRLHNPWGRGTWNGSWSDRSWEWESLSDRDKELLSVRGRNENEFWLVIPMCFQDFVSSFSHLDLIHIGPDDWLNEPVLHSKKPWRAVLARRRWRSAYNAGGGPKHIDTVGVNPQFHVHIPRNENDKCHVVMSVMQQYELNISKKKSYLVPIGFAVYEIPSNVPRIRCHFFKETQPMDVTNHSSARETVTFFTLPPGDYVVVPCTENPNTDCRFLLRIFTDEQTNVWEVNDENAIFKYPQLDESFEQHSKHQPNYRIILTKLVHKYPSEIDSQQLLRILRTFWRNYNLLGKPNLEICKSLLMLRDTQICGRIQLEDVAKLLCILYFWQNAFLKLDKSKCSKLSSYYLRPLLWEAGITVSNKVLECLILRFAKDKSISFANFVLAMIRLYLAHDRYRLLRTKLPANPLTPEEVSKLILMTIYA</sequence>
<dbReference type="InterPro" id="IPR001300">
    <property type="entry name" value="Peptidase_C2_calpain_cat"/>
</dbReference>
<dbReference type="PANTHER" id="PTHR10183:SF424">
    <property type="entry name" value="CALPAIN-B-LIKE PROTEIN"/>
    <property type="match status" value="1"/>
</dbReference>
<dbReference type="CDD" id="cd00044">
    <property type="entry name" value="CysPc"/>
    <property type="match status" value="1"/>
</dbReference>
<organism evidence="8 9">
    <name type="scientific">Strigamia maritima</name>
    <name type="common">European centipede</name>
    <name type="synonym">Geophilus maritimus</name>
    <dbReference type="NCBI Taxonomy" id="126957"/>
    <lineage>
        <taxon>Eukaryota</taxon>
        <taxon>Metazoa</taxon>
        <taxon>Ecdysozoa</taxon>
        <taxon>Arthropoda</taxon>
        <taxon>Myriapoda</taxon>
        <taxon>Chilopoda</taxon>
        <taxon>Pleurostigmophora</taxon>
        <taxon>Geophilomorpha</taxon>
        <taxon>Linotaeniidae</taxon>
        <taxon>Strigamia</taxon>
    </lineage>
</organism>
<dbReference type="Pfam" id="PF00648">
    <property type="entry name" value="Peptidase_C2"/>
    <property type="match status" value="1"/>
</dbReference>
<dbReference type="EnsemblMetazoa" id="SMAR012537-RA">
    <property type="protein sequence ID" value="SMAR012537-PA"/>
    <property type="gene ID" value="SMAR012537"/>
</dbReference>
<comment type="similarity">
    <text evidence="1">Belongs to the peptidase C2 family.</text>
</comment>
<dbReference type="STRING" id="126957.T1JFC5"/>
<dbReference type="SMART" id="SM00720">
    <property type="entry name" value="calpain_III"/>
    <property type="match status" value="1"/>
</dbReference>
<dbReference type="SUPFAM" id="SSF49758">
    <property type="entry name" value="Calpain large subunit, middle domain (domain III)"/>
    <property type="match status" value="1"/>
</dbReference>
<dbReference type="InterPro" id="IPR036213">
    <property type="entry name" value="Calpain_III_sf"/>
</dbReference>
<dbReference type="GO" id="GO:0004198">
    <property type="term" value="F:calcium-dependent cysteine-type endopeptidase activity"/>
    <property type="evidence" value="ECO:0007669"/>
    <property type="project" value="InterPro"/>
</dbReference>
<evidence type="ECO:0000256" key="2">
    <source>
        <dbReference type="ARBA" id="ARBA00022670"/>
    </source>
</evidence>
<dbReference type="PROSITE" id="PS50203">
    <property type="entry name" value="CALPAIN_CAT"/>
    <property type="match status" value="1"/>
</dbReference>
<dbReference type="InterPro" id="IPR022684">
    <property type="entry name" value="Calpain_cysteine_protease"/>
</dbReference>
<evidence type="ECO:0000259" key="7">
    <source>
        <dbReference type="PROSITE" id="PS50203"/>
    </source>
</evidence>
<dbReference type="OMA" id="FHIQIPR"/>
<dbReference type="PRINTS" id="PR00704">
    <property type="entry name" value="CALPAIN"/>
</dbReference>
<proteinExistence type="inferred from homology"/>
<feature type="active site" evidence="5 6">
    <location>
        <position position="270"/>
    </location>
</feature>
<dbReference type="Gene3D" id="3.90.70.10">
    <property type="entry name" value="Cysteine proteinases"/>
    <property type="match status" value="1"/>
</dbReference>
<feature type="domain" description="Calpain catalytic" evidence="7">
    <location>
        <begin position="58"/>
        <end position="357"/>
    </location>
</feature>
<keyword evidence="3 6" id="KW-0378">Hydrolase</keyword>
<keyword evidence="2 6" id="KW-0645">Protease</keyword>
<dbReference type="AlphaFoldDB" id="T1JFC5"/>
<dbReference type="eggNOG" id="KOG0045">
    <property type="taxonomic scope" value="Eukaryota"/>
</dbReference>
<feature type="active site" evidence="5 6">
    <location>
        <position position="114"/>
    </location>
</feature>
<dbReference type="InterPro" id="IPR000169">
    <property type="entry name" value="Pept_cys_AS"/>
</dbReference>
<evidence type="ECO:0000256" key="1">
    <source>
        <dbReference type="ARBA" id="ARBA00007623"/>
    </source>
</evidence>
<evidence type="ECO:0000256" key="6">
    <source>
        <dbReference type="PROSITE-ProRule" id="PRU00239"/>
    </source>
</evidence>
<dbReference type="GO" id="GO:0005737">
    <property type="term" value="C:cytoplasm"/>
    <property type="evidence" value="ECO:0007669"/>
    <property type="project" value="TreeGrafter"/>
</dbReference>
<reference evidence="8" key="2">
    <citation type="submission" date="2015-02" db="UniProtKB">
        <authorList>
            <consortium name="EnsemblMetazoa"/>
        </authorList>
    </citation>
    <scope>IDENTIFICATION</scope>
</reference>
<dbReference type="PROSITE" id="PS00139">
    <property type="entry name" value="THIOL_PROTEASE_CYS"/>
    <property type="match status" value="1"/>
</dbReference>
<dbReference type="FunFam" id="3.90.70.10:FF:000114">
    <property type="entry name" value="Calpain a"/>
    <property type="match status" value="1"/>
</dbReference>
<dbReference type="HOGENOM" id="CLU_010982_0_4_1"/>
<evidence type="ECO:0000256" key="4">
    <source>
        <dbReference type="ARBA" id="ARBA00022807"/>
    </source>
</evidence>
<dbReference type="SUPFAM" id="SSF54001">
    <property type="entry name" value="Cysteine proteinases"/>
    <property type="match status" value="1"/>
</dbReference>
<name>T1JFC5_STRMM</name>
<dbReference type="EMBL" id="JH432148">
    <property type="status" value="NOT_ANNOTATED_CDS"/>
    <property type="molecule type" value="Genomic_DNA"/>
</dbReference>
<dbReference type="InterPro" id="IPR038765">
    <property type="entry name" value="Papain-like_cys_pep_sf"/>
</dbReference>
<dbReference type="InterPro" id="IPR011992">
    <property type="entry name" value="EF-hand-dom_pair"/>
</dbReference>
<dbReference type="Proteomes" id="UP000014500">
    <property type="component" value="Unassembled WGS sequence"/>
</dbReference>